<dbReference type="GeneID" id="38786794"/>
<dbReference type="PANTHER" id="PTHR42686">
    <property type="entry name" value="GH17980P-RELATED"/>
    <property type="match status" value="1"/>
</dbReference>
<dbReference type="InterPro" id="IPR029058">
    <property type="entry name" value="AB_hydrolase_fold"/>
</dbReference>
<gene>
    <name evidence="7" type="ORF">SCP_1702030</name>
</gene>
<dbReference type="PANTHER" id="PTHR42686:SF1">
    <property type="entry name" value="GH17980P-RELATED"/>
    <property type="match status" value="1"/>
</dbReference>
<dbReference type="GO" id="GO:0006508">
    <property type="term" value="P:proteolysis"/>
    <property type="evidence" value="ECO:0007669"/>
    <property type="project" value="UniProtKB-KW"/>
</dbReference>
<organism evidence="7 8">
    <name type="scientific">Sparassis crispa</name>
    <dbReference type="NCBI Taxonomy" id="139825"/>
    <lineage>
        <taxon>Eukaryota</taxon>
        <taxon>Fungi</taxon>
        <taxon>Dikarya</taxon>
        <taxon>Basidiomycota</taxon>
        <taxon>Agaricomycotina</taxon>
        <taxon>Agaricomycetes</taxon>
        <taxon>Polyporales</taxon>
        <taxon>Sparassidaceae</taxon>
        <taxon>Sparassis</taxon>
    </lineage>
</organism>
<evidence type="ECO:0000313" key="8">
    <source>
        <dbReference type="Proteomes" id="UP000287166"/>
    </source>
</evidence>
<dbReference type="GO" id="GO:0045290">
    <property type="term" value="F:D-arabinose 1-dehydrogenase [NAD(P)+] activity"/>
    <property type="evidence" value="ECO:0007669"/>
    <property type="project" value="TreeGrafter"/>
</dbReference>
<sequence length="295" mass="32712">MTKWGRYGPAQSEFDYTPATVRESVRRSLAQLNTDYLDVVYLHDVEYVCTPVGPQEAGDHTAALAEVRAAEYGLAWGAEGKVWGEGALKILDALAELRKMQGEGFIRAVGITVTALTRLHPPDAGLFSPVGDFGVLSTSRWTTLSHPAFPNYDTQVGPLRKIPPTRAYTGYIDIEARHLFFYFFESRNDPTNDDVIFWTNGGPGCSSSLGLFMELGQIDFSVVLVVTFMQNFRSGTHGRFIAAFFSGQAALQVYWIRQLFNLNGEGYRRLDVSPPNTSRALNKSMAETNCDEEAV</sequence>
<dbReference type="SUPFAM" id="SSF53474">
    <property type="entry name" value="alpha/beta-Hydrolases"/>
    <property type="match status" value="1"/>
</dbReference>
<dbReference type="GO" id="GO:0070485">
    <property type="term" value="P:dehydro-D-arabinono-1,4-lactone biosynthetic process"/>
    <property type="evidence" value="ECO:0007669"/>
    <property type="project" value="TreeGrafter"/>
</dbReference>
<keyword evidence="8" id="KW-1185">Reference proteome</keyword>
<keyword evidence="3" id="KW-0645">Protease</keyword>
<dbReference type="EMBL" id="BFAD01000017">
    <property type="protein sequence ID" value="GBE89877.1"/>
    <property type="molecule type" value="Genomic_DNA"/>
</dbReference>
<dbReference type="OrthoDB" id="2799673at2759"/>
<evidence type="ECO:0000256" key="2">
    <source>
        <dbReference type="ARBA" id="ARBA00022645"/>
    </source>
</evidence>
<proteinExistence type="inferred from homology"/>
<dbReference type="InterPro" id="IPR023210">
    <property type="entry name" value="NADP_OxRdtase_dom"/>
</dbReference>
<dbReference type="RefSeq" id="XP_027620790.1">
    <property type="nucleotide sequence ID" value="XM_027764989.1"/>
</dbReference>
<dbReference type="AlphaFoldDB" id="A0A401H606"/>
<protein>
    <recommendedName>
        <fullName evidence="6">NADP-dependent oxidoreductase domain-containing protein</fullName>
    </recommendedName>
</protein>
<evidence type="ECO:0000256" key="1">
    <source>
        <dbReference type="ARBA" id="ARBA00009431"/>
    </source>
</evidence>
<evidence type="ECO:0000256" key="3">
    <source>
        <dbReference type="ARBA" id="ARBA00022670"/>
    </source>
</evidence>
<dbReference type="InParanoid" id="A0A401H606"/>
<dbReference type="Proteomes" id="UP000287166">
    <property type="component" value="Unassembled WGS sequence"/>
</dbReference>
<comment type="similarity">
    <text evidence="1">Belongs to the peptidase S10 family.</text>
</comment>
<name>A0A401H606_9APHY</name>
<comment type="caution">
    <text evidence="7">The sequence shown here is derived from an EMBL/GenBank/DDBJ whole genome shotgun (WGS) entry which is preliminary data.</text>
</comment>
<evidence type="ECO:0000259" key="6">
    <source>
        <dbReference type="Pfam" id="PF00248"/>
    </source>
</evidence>
<evidence type="ECO:0000313" key="7">
    <source>
        <dbReference type="EMBL" id="GBE89877.1"/>
    </source>
</evidence>
<dbReference type="STRING" id="139825.A0A401H606"/>
<evidence type="ECO:0000256" key="5">
    <source>
        <dbReference type="ARBA" id="ARBA00023180"/>
    </source>
</evidence>
<keyword evidence="5" id="KW-0325">Glycoprotein</keyword>
<dbReference type="Pfam" id="PF00450">
    <property type="entry name" value="Peptidase_S10"/>
    <property type="match status" value="1"/>
</dbReference>
<feature type="domain" description="NADP-dependent oxidoreductase" evidence="6">
    <location>
        <begin position="2"/>
        <end position="114"/>
    </location>
</feature>
<dbReference type="InterPro" id="IPR001563">
    <property type="entry name" value="Peptidase_S10"/>
</dbReference>
<dbReference type="SUPFAM" id="SSF51430">
    <property type="entry name" value="NAD(P)-linked oxidoreductase"/>
    <property type="match status" value="1"/>
</dbReference>
<dbReference type="Gene3D" id="3.40.50.1820">
    <property type="entry name" value="alpha/beta hydrolase"/>
    <property type="match status" value="1"/>
</dbReference>
<dbReference type="GO" id="GO:0004185">
    <property type="term" value="F:serine-type carboxypeptidase activity"/>
    <property type="evidence" value="ECO:0007669"/>
    <property type="project" value="InterPro"/>
</dbReference>
<keyword evidence="2" id="KW-0121">Carboxypeptidase</keyword>
<dbReference type="Gene3D" id="3.20.20.100">
    <property type="entry name" value="NADP-dependent oxidoreductase domain"/>
    <property type="match status" value="1"/>
</dbReference>
<evidence type="ECO:0000256" key="4">
    <source>
        <dbReference type="ARBA" id="ARBA00022801"/>
    </source>
</evidence>
<dbReference type="InterPro" id="IPR020471">
    <property type="entry name" value="AKR"/>
</dbReference>
<dbReference type="GO" id="GO:0005829">
    <property type="term" value="C:cytosol"/>
    <property type="evidence" value="ECO:0007669"/>
    <property type="project" value="TreeGrafter"/>
</dbReference>
<reference evidence="7 8" key="1">
    <citation type="journal article" date="2018" name="Sci. Rep.">
        <title>Genome sequence of the cauliflower mushroom Sparassis crispa (Hanabiratake) and its association with beneficial usage.</title>
        <authorList>
            <person name="Kiyama R."/>
            <person name="Furutani Y."/>
            <person name="Kawaguchi K."/>
            <person name="Nakanishi T."/>
        </authorList>
    </citation>
    <scope>NUCLEOTIDE SEQUENCE [LARGE SCALE GENOMIC DNA]</scope>
</reference>
<dbReference type="InterPro" id="IPR036812">
    <property type="entry name" value="NAD(P)_OxRdtase_dom_sf"/>
</dbReference>
<dbReference type="Pfam" id="PF00248">
    <property type="entry name" value="Aldo_ket_red"/>
    <property type="match status" value="1"/>
</dbReference>
<accession>A0A401H606</accession>
<keyword evidence="4" id="KW-0378">Hydrolase</keyword>